<protein>
    <submittedName>
        <fullName evidence="5">Helix-turn-helix domain-containing protein</fullName>
    </submittedName>
</protein>
<accession>A0ABZ1IJZ7</accession>
<dbReference type="PANTHER" id="PTHR33204">
    <property type="entry name" value="TRANSCRIPTIONAL REGULATOR, MARR FAMILY"/>
    <property type="match status" value="1"/>
</dbReference>
<name>A0ABZ1IJZ7_9PSEU</name>
<keyword evidence="2" id="KW-0238">DNA-binding</keyword>
<proteinExistence type="predicted"/>
<evidence type="ECO:0000256" key="1">
    <source>
        <dbReference type="ARBA" id="ARBA00023015"/>
    </source>
</evidence>
<evidence type="ECO:0000256" key="2">
    <source>
        <dbReference type="ARBA" id="ARBA00023125"/>
    </source>
</evidence>
<dbReference type="PANTHER" id="PTHR33204:SF39">
    <property type="entry name" value="TRANSCRIPTIONAL REGULATORY PROTEIN"/>
    <property type="match status" value="1"/>
</dbReference>
<dbReference type="RefSeq" id="WP_326837366.1">
    <property type="nucleotide sequence ID" value="NZ_CP142149.1"/>
</dbReference>
<evidence type="ECO:0000256" key="3">
    <source>
        <dbReference type="ARBA" id="ARBA00023163"/>
    </source>
</evidence>
<evidence type="ECO:0000313" key="6">
    <source>
        <dbReference type="Proteomes" id="UP001330812"/>
    </source>
</evidence>
<dbReference type="PROSITE" id="PS51118">
    <property type="entry name" value="HTH_HXLR"/>
    <property type="match status" value="1"/>
</dbReference>
<dbReference type="SUPFAM" id="SSF46785">
    <property type="entry name" value="Winged helix' DNA-binding domain"/>
    <property type="match status" value="1"/>
</dbReference>
<gene>
    <name evidence="5" type="ORF">VSH64_21140</name>
</gene>
<dbReference type="InterPro" id="IPR036388">
    <property type="entry name" value="WH-like_DNA-bd_sf"/>
</dbReference>
<feature type="domain" description="HTH hxlR-type" evidence="4">
    <location>
        <begin position="22"/>
        <end position="129"/>
    </location>
</feature>
<evidence type="ECO:0000259" key="4">
    <source>
        <dbReference type="PROSITE" id="PS51118"/>
    </source>
</evidence>
<keyword evidence="1" id="KW-0805">Transcription regulation</keyword>
<organism evidence="5 6">
    <name type="scientific">Amycolatopsis rhabdoformis</name>
    <dbReference type="NCBI Taxonomy" id="1448059"/>
    <lineage>
        <taxon>Bacteria</taxon>
        <taxon>Bacillati</taxon>
        <taxon>Actinomycetota</taxon>
        <taxon>Actinomycetes</taxon>
        <taxon>Pseudonocardiales</taxon>
        <taxon>Pseudonocardiaceae</taxon>
        <taxon>Amycolatopsis</taxon>
    </lineage>
</organism>
<dbReference type="Pfam" id="PF01638">
    <property type="entry name" value="HxlR"/>
    <property type="match status" value="1"/>
</dbReference>
<dbReference type="Proteomes" id="UP001330812">
    <property type="component" value="Chromosome"/>
</dbReference>
<evidence type="ECO:0000313" key="5">
    <source>
        <dbReference type="EMBL" id="WSE34558.1"/>
    </source>
</evidence>
<dbReference type="EMBL" id="CP142149">
    <property type="protein sequence ID" value="WSE34558.1"/>
    <property type="molecule type" value="Genomic_DNA"/>
</dbReference>
<keyword evidence="3" id="KW-0804">Transcription</keyword>
<keyword evidence="6" id="KW-1185">Reference proteome</keyword>
<sequence>MKDFKAVRTDVRRTVAETPSACAQWGDRDADFIREILDLVGDKWSVALLGILDGGALRYSDLAAAVPGISQRMLTLTLKQLQRDGFVRRISHAEVPPRVEYGLTTLGASLLSAVLGLAGWSAENQVLVRRSQAEFDADNAAEGDA</sequence>
<dbReference type="InterPro" id="IPR036390">
    <property type="entry name" value="WH_DNA-bd_sf"/>
</dbReference>
<dbReference type="Gene3D" id="1.10.10.10">
    <property type="entry name" value="Winged helix-like DNA-binding domain superfamily/Winged helix DNA-binding domain"/>
    <property type="match status" value="1"/>
</dbReference>
<dbReference type="InterPro" id="IPR002577">
    <property type="entry name" value="HTH_HxlR"/>
</dbReference>
<reference evidence="5 6" key="1">
    <citation type="journal article" date="2015" name="Int. J. Syst. Evol. Microbiol.">
        <title>Amycolatopsis rhabdoformis sp. nov., an actinomycete isolated from a tropical forest soil.</title>
        <authorList>
            <person name="Souza W.R."/>
            <person name="Silva R.E."/>
            <person name="Goodfellow M."/>
            <person name="Busarakam K."/>
            <person name="Figueiro F.S."/>
            <person name="Ferreira D."/>
            <person name="Rodrigues-Filho E."/>
            <person name="Moraes L.A.B."/>
            <person name="Zucchi T.D."/>
        </authorList>
    </citation>
    <scope>NUCLEOTIDE SEQUENCE [LARGE SCALE GENOMIC DNA]</scope>
    <source>
        <strain evidence="5 6">NCIMB 14900</strain>
    </source>
</reference>